<organism evidence="2 3">
    <name type="scientific">Sphingomonas aurea</name>
    <dbReference type="NCBI Taxonomy" id="3063994"/>
    <lineage>
        <taxon>Bacteria</taxon>
        <taxon>Pseudomonadati</taxon>
        <taxon>Pseudomonadota</taxon>
        <taxon>Alphaproteobacteria</taxon>
        <taxon>Sphingomonadales</taxon>
        <taxon>Sphingomonadaceae</taxon>
        <taxon>Sphingomonas</taxon>
    </lineage>
</organism>
<keyword evidence="1" id="KW-0472">Membrane</keyword>
<keyword evidence="3" id="KW-1185">Reference proteome</keyword>
<protein>
    <recommendedName>
        <fullName evidence="4">NADH-quinone oxidoreductase subunit L</fullName>
    </recommendedName>
</protein>
<proteinExistence type="predicted"/>
<evidence type="ECO:0000256" key="1">
    <source>
        <dbReference type="SAM" id="Phobius"/>
    </source>
</evidence>
<evidence type="ECO:0000313" key="2">
    <source>
        <dbReference type="EMBL" id="MDP1026178.1"/>
    </source>
</evidence>
<evidence type="ECO:0000313" key="3">
    <source>
        <dbReference type="Proteomes" id="UP001230685"/>
    </source>
</evidence>
<comment type="caution">
    <text evidence="2">The sequence shown here is derived from an EMBL/GenBank/DDBJ whole genome shotgun (WGS) entry which is preliminary data.</text>
</comment>
<accession>A0ABT9EGU7</accession>
<feature type="transmembrane region" description="Helical" evidence="1">
    <location>
        <begin position="32"/>
        <end position="52"/>
    </location>
</feature>
<name>A0ABT9EGU7_9SPHN</name>
<keyword evidence="1" id="KW-1133">Transmembrane helix</keyword>
<dbReference type="Proteomes" id="UP001230685">
    <property type="component" value="Unassembled WGS sequence"/>
</dbReference>
<keyword evidence="1" id="KW-0812">Transmembrane</keyword>
<reference evidence="2 3" key="1">
    <citation type="submission" date="2023-07" db="EMBL/GenBank/DDBJ databases">
        <authorList>
            <person name="Kim M.K."/>
        </authorList>
    </citation>
    <scope>NUCLEOTIDE SEQUENCE [LARGE SCALE GENOMIC DNA]</scope>
    <source>
        <strain evidence="2 3">KR1UV-12</strain>
    </source>
</reference>
<evidence type="ECO:0008006" key="4">
    <source>
        <dbReference type="Google" id="ProtNLM"/>
    </source>
</evidence>
<dbReference type="RefSeq" id="WP_305171736.1">
    <property type="nucleotide sequence ID" value="NZ_JAUUDS010000001.1"/>
</dbReference>
<dbReference type="EMBL" id="JAUUDS010000001">
    <property type="protein sequence ID" value="MDP1026178.1"/>
    <property type="molecule type" value="Genomic_DNA"/>
</dbReference>
<gene>
    <name evidence="2" type="ORF">Q5H91_03050</name>
</gene>
<sequence>MNSTPSLIFYLLVLILPIAALAARRVPMRTTVLMVSAWAAIFAIGFLLFSYFT</sequence>